<evidence type="ECO:0000313" key="1">
    <source>
        <dbReference type="EMBL" id="GBP39469.1"/>
    </source>
</evidence>
<dbReference type="EMBL" id="BGZK01000366">
    <property type="protein sequence ID" value="GBP39469.1"/>
    <property type="molecule type" value="Genomic_DNA"/>
</dbReference>
<protein>
    <submittedName>
        <fullName evidence="1">Uncharacterized protein</fullName>
    </submittedName>
</protein>
<accession>A0A4C1VMT8</accession>
<dbReference type="Proteomes" id="UP000299102">
    <property type="component" value="Unassembled WGS sequence"/>
</dbReference>
<evidence type="ECO:0000313" key="2">
    <source>
        <dbReference type="Proteomes" id="UP000299102"/>
    </source>
</evidence>
<keyword evidence="2" id="KW-1185">Reference proteome</keyword>
<gene>
    <name evidence="1" type="ORF">EVAR_23820_1</name>
</gene>
<sequence length="132" mass="15523">MQVIARFGECWRKSNKKRRATASKLEISLNAERGHLAEHPRKLFGTQWGNSRRLQPPRYELILFYYPAPWRLRRPRAADRAGPILPRYRDRSYGRFLRDTFVDAHRNLLFSLTFRRCASTSMSIVRGSVSGK</sequence>
<reference evidence="1 2" key="1">
    <citation type="journal article" date="2019" name="Commun. Biol.">
        <title>The bagworm genome reveals a unique fibroin gene that provides high tensile strength.</title>
        <authorList>
            <person name="Kono N."/>
            <person name="Nakamura H."/>
            <person name="Ohtoshi R."/>
            <person name="Tomita M."/>
            <person name="Numata K."/>
            <person name="Arakawa K."/>
        </authorList>
    </citation>
    <scope>NUCLEOTIDE SEQUENCE [LARGE SCALE GENOMIC DNA]</scope>
</reference>
<proteinExistence type="predicted"/>
<dbReference type="AlphaFoldDB" id="A0A4C1VMT8"/>
<organism evidence="1 2">
    <name type="scientific">Eumeta variegata</name>
    <name type="common">Bagworm moth</name>
    <name type="synonym">Eumeta japonica</name>
    <dbReference type="NCBI Taxonomy" id="151549"/>
    <lineage>
        <taxon>Eukaryota</taxon>
        <taxon>Metazoa</taxon>
        <taxon>Ecdysozoa</taxon>
        <taxon>Arthropoda</taxon>
        <taxon>Hexapoda</taxon>
        <taxon>Insecta</taxon>
        <taxon>Pterygota</taxon>
        <taxon>Neoptera</taxon>
        <taxon>Endopterygota</taxon>
        <taxon>Lepidoptera</taxon>
        <taxon>Glossata</taxon>
        <taxon>Ditrysia</taxon>
        <taxon>Tineoidea</taxon>
        <taxon>Psychidae</taxon>
        <taxon>Oiketicinae</taxon>
        <taxon>Eumeta</taxon>
    </lineage>
</organism>
<comment type="caution">
    <text evidence="1">The sequence shown here is derived from an EMBL/GenBank/DDBJ whole genome shotgun (WGS) entry which is preliminary data.</text>
</comment>
<name>A0A4C1VMT8_EUMVA</name>